<protein>
    <submittedName>
        <fullName evidence="1">Hypothetical conserved protein</fullName>
    </submittedName>
</protein>
<proteinExistence type="predicted"/>
<name>B3PVN0_RHIE6</name>
<dbReference type="AlphaFoldDB" id="B3PVN0"/>
<reference evidence="1 2" key="1">
    <citation type="submission" date="2008-04" db="EMBL/GenBank/DDBJ databases">
        <title>Genome diversity and DNA divergence of Rhizobium etli.</title>
        <authorList>
            <person name="Gonzalez V."/>
            <person name="Acosta J.L."/>
            <person name="Santamaria R.I."/>
            <person name="Bustos P."/>
            <person name="Hernandez-Gonzalez I.L."/>
            <person name="Fernandez J.L."/>
            <person name="Diaz R."/>
            <person name="Flores M."/>
            <person name="Mora J."/>
            <person name="Palacios R."/>
            <person name="Davila G."/>
        </authorList>
    </citation>
    <scope>NUCLEOTIDE SEQUENCE [LARGE SCALE GENOMIC DNA]</scope>
    <source>
        <strain evidence="1 2">CIAT 652</strain>
    </source>
</reference>
<evidence type="ECO:0000313" key="2">
    <source>
        <dbReference type="Proteomes" id="UP000008817"/>
    </source>
</evidence>
<dbReference type="eggNOG" id="COG2963">
    <property type="taxonomic scope" value="Bacteria"/>
</dbReference>
<dbReference type="SUPFAM" id="SSF48371">
    <property type="entry name" value="ARM repeat"/>
    <property type="match status" value="1"/>
</dbReference>
<dbReference type="KEGG" id="rec:RHECIAT_CH0003302"/>
<evidence type="ECO:0000313" key="1">
    <source>
        <dbReference type="EMBL" id="ACE92250.1"/>
    </source>
</evidence>
<accession>B3PVN0</accession>
<dbReference type="HOGENOM" id="CLU_024304_0_0_5"/>
<gene>
    <name evidence="1" type="ordered locus">RHECIAT_CH0003302</name>
</gene>
<dbReference type="EMBL" id="CP001074">
    <property type="protein sequence ID" value="ACE92250.1"/>
    <property type="molecule type" value="Genomic_DNA"/>
</dbReference>
<dbReference type="InterPro" id="IPR016024">
    <property type="entry name" value="ARM-type_fold"/>
</dbReference>
<sequence>MNPVVEKIFSRGSDDRDVDLSGEALRDLLSAVDELKDEAMAAGLFQAMWVAGSPDCDAAIVYNIETAEDPGLLAEIANITAVEPREHLPERYSSSLLTLASRQERHPIARAQALKAAYIVATTRPPDMRRLQAHLLDLAIDDHPDYLQHAARIIGFILAHVEDDELLGVLDSFLELDGVQSEAATCLGMLAMADGLGANDQAEAIAAFERSFNLMEQAIATAETRPDAELYSLCLTVLLDFGRDQRKDELGALIDQIRKAAFAYSVIAFPSDDRSWSRQWMGLPQLEGMSWYELAIRIGHVERRFESRAWLHAVRIIEDELVKLYAASRSLLCHAEDGGIEKIIRPRISDELQRDRARLALLEQWLDENGLSGDEASVAAVRGMISEAMEGSLRRHPIEAAASLEVVATALSHLSPEIGARAGAVLRASLVDFDLGATDPVLIDIWSKLARELDRNDDYRTNAEARSFFNTILFTTLSFAFSRTNLTAGAIVGVDYLFNRDRTSPPLEKDLQKDFFSFIQSTALRQIAMRESSDRGGGRADIDFVLNGMNVVAELKKTDADHDLEGLAKTYGLQTAAYQRSSYTLCVLMVLDLVDRRGTAAHIRERVSVQEVIPPAGNTRYSVVVVRIQGMLKAPNELN</sequence>
<dbReference type="Proteomes" id="UP000008817">
    <property type="component" value="Chromosome"/>
</dbReference>
<organism evidence="1 2">
    <name type="scientific">Rhizobium etli (strain CIAT 652)</name>
    <dbReference type="NCBI Taxonomy" id="491916"/>
    <lineage>
        <taxon>Bacteria</taxon>
        <taxon>Pseudomonadati</taxon>
        <taxon>Pseudomonadota</taxon>
        <taxon>Alphaproteobacteria</taxon>
        <taxon>Hyphomicrobiales</taxon>
        <taxon>Rhizobiaceae</taxon>
        <taxon>Rhizobium/Agrobacterium group</taxon>
        <taxon>Rhizobium</taxon>
    </lineage>
</organism>